<dbReference type="InterPro" id="IPR053801">
    <property type="entry name" value="DUF6959"/>
</dbReference>
<organism evidence="1 2">
    <name type="scientific">Micromonospora violae</name>
    <dbReference type="NCBI Taxonomy" id="1278207"/>
    <lineage>
        <taxon>Bacteria</taxon>
        <taxon>Bacillati</taxon>
        <taxon>Actinomycetota</taxon>
        <taxon>Actinomycetes</taxon>
        <taxon>Micromonosporales</taxon>
        <taxon>Micromonosporaceae</taxon>
        <taxon>Micromonospora</taxon>
    </lineage>
</organism>
<dbReference type="Pfam" id="PF22281">
    <property type="entry name" value="DUF6959"/>
    <property type="match status" value="1"/>
</dbReference>
<proteinExistence type="predicted"/>
<gene>
    <name evidence="1" type="ORF">EV382_3916</name>
</gene>
<comment type="caution">
    <text evidence="1">The sequence shown here is derived from an EMBL/GenBank/DDBJ whole genome shotgun (WGS) entry which is preliminary data.</text>
</comment>
<dbReference type="AlphaFoldDB" id="A0A4Q7ULV6"/>
<dbReference type="OrthoDB" id="281433at2"/>
<evidence type="ECO:0000313" key="2">
    <source>
        <dbReference type="Proteomes" id="UP000293781"/>
    </source>
</evidence>
<dbReference type="Proteomes" id="UP000293781">
    <property type="component" value="Unassembled WGS sequence"/>
</dbReference>
<sequence length="89" mass="9817">MEQERAEVLSRSGNYAVVHLLGRAFPGLHVQGDTLATLRTQLAGAARALRERQRDAEVLDELDAAVEDIDALLGFYAETLSRHGIKLPY</sequence>
<accession>A0A4Q7ULV6</accession>
<evidence type="ECO:0000313" key="1">
    <source>
        <dbReference type="EMBL" id="RZT80659.1"/>
    </source>
</evidence>
<name>A0A4Q7ULV6_9ACTN</name>
<dbReference type="EMBL" id="SHKK01000001">
    <property type="protein sequence ID" value="RZT80659.1"/>
    <property type="molecule type" value="Genomic_DNA"/>
</dbReference>
<keyword evidence="2" id="KW-1185">Reference proteome</keyword>
<reference evidence="1 2" key="1">
    <citation type="submission" date="2019-02" db="EMBL/GenBank/DDBJ databases">
        <title>Sequencing the genomes of 1000 actinobacteria strains.</title>
        <authorList>
            <person name="Klenk H.-P."/>
        </authorList>
    </citation>
    <scope>NUCLEOTIDE SEQUENCE [LARGE SCALE GENOMIC DNA]</scope>
    <source>
        <strain evidence="1 2">DSM 45888</strain>
    </source>
</reference>
<protein>
    <submittedName>
        <fullName evidence="1">Uncharacterized protein</fullName>
    </submittedName>
</protein>
<dbReference type="RefSeq" id="WP_130403892.1">
    <property type="nucleotide sequence ID" value="NZ_SHKK01000001.1"/>
</dbReference>